<gene>
    <name evidence="1" type="ORF">A606_10945</name>
</gene>
<dbReference type="AlphaFoldDB" id="S4XMG0"/>
<dbReference type="PATRIC" id="fig|1200352.3.peg.2240"/>
<dbReference type="KEGG" id="cter:A606_10945"/>
<organism evidence="1 2">
    <name type="scientific">Corynebacterium terpenotabidum Y-11</name>
    <dbReference type="NCBI Taxonomy" id="1200352"/>
    <lineage>
        <taxon>Bacteria</taxon>
        <taxon>Bacillati</taxon>
        <taxon>Actinomycetota</taxon>
        <taxon>Actinomycetes</taxon>
        <taxon>Mycobacteriales</taxon>
        <taxon>Corynebacteriaceae</taxon>
        <taxon>Corynebacterium</taxon>
    </lineage>
</organism>
<dbReference type="HOGENOM" id="CLU_2733212_0_0_11"/>
<accession>S4XMG0</accession>
<protein>
    <submittedName>
        <fullName evidence="1">Uncharacterized protein</fullName>
    </submittedName>
</protein>
<name>S4XMG0_9CORY</name>
<dbReference type="EMBL" id="CP003696">
    <property type="protein sequence ID" value="AGP31828.1"/>
    <property type="molecule type" value="Genomic_DNA"/>
</dbReference>
<evidence type="ECO:0000313" key="1">
    <source>
        <dbReference type="EMBL" id="AGP31828.1"/>
    </source>
</evidence>
<proteinExistence type="predicted"/>
<sequence length="71" mass="7310">MRSPFLPLGAAGSGGILAAAGDRDPTSERHDMIQATADLIADLLTEGGRFLQNMLIVGIKTVRGITGSASE</sequence>
<dbReference type="Proteomes" id="UP000014809">
    <property type="component" value="Chromosome"/>
</dbReference>
<reference evidence="1 2" key="1">
    <citation type="submission" date="2012-06" db="EMBL/GenBank/DDBJ databases">
        <title>Complete genome sequence of Corynebacterium terpenotabidum Y-11 (=DSM 44721).</title>
        <authorList>
            <person name="Ruckert C."/>
            <person name="Albersmeier A."/>
            <person name="Al-Dilaimi A."/>
            <person name="Szczepanowski R."/>
            <person name="Kalinowski J."/>
        </authorList>
    </citation>
    <scope>NUCLEOTIDE SEQUENCE [LARGE SCALE GENOMIC DNA]</scope>
    <source>
        <strain evidence="1 2">Y-11</strain>
    </source>
</reference>
<keyword evidence="2" id="KW-1185">Reference proteome</keyword>
<evidence type="ECO:0000313" key="2">
    <source>
        <dbReference type="Proteomes" id="UP000014809"/>
    </source>
</evidence>